<feature type="domain" description="Aspartate/homoserine dehydrogenase NAD-binding" evidence="14">
    <location>
        <begin position="260"/>
        <end position="369"/>
    </location>
</feature>
<comment type="similarity">
    <text evidence="5">Belongs to the homoserine dehydrogenase family.</text>
</comment>
<dbReference type="InterPro" id="IPR001048">
    <property type="entry name" value="Asp/Glu/Uridylate_kinase"/>
</dbReference>
<accession>A0A420WF34</accession>
<dbReference type="OrthoDB" id="9808167at2"/>
<dbReference type="UniPathway" id="UPA00050">
    <property type="reaction ID" value="UER00063"/>
</dbReference>
<dbReference type="InterPro" id="IPR001342">
    <property type="entry name" value="HDH_cat"/>
</dbReference>
<reference evidence="15 16" key="1">
    <citation type="submission" date="2018-10" db="EMBL/GenBank/DDBJ databases">
        <title>Genomic Encyclopedia of Type Strains, Phase IV (KMG-IV): sequencing the most valuable type-strain genomes for metagenomic binning, comparative biology and taxonomic classification.</title>
        <authorList>
            <person name="Goeker M."/>
        </authorList>
    </citation>
    <scope>NUCLEOTIDE SEQUENCE [LARGE SCALE GENOMIC DNA]</scope>
    <source>
        <strain evidence="15 16">DSM 22008</strain>
    </source>
</reference>
<evidence type="ECO:0000259" key="13">
    <source>
        <dbReference type="Pfam" id="PF00742"/>
    </source>
</evidence>
<keyword evidence="10" id="KW-0560">Oxidoreductase</keyword>
<evidence type="ECO:0000259" key="12">
    <source>
        <dbReference type="Pfam" id="PF00696"/>
    </source>
</evidence>
<dbReference type="InParanoid" id="A0A420WF34"/>
<keyword evidence="8" id="KW-0028">Amino-acid biosynthesis</keyword>
<dbReference type="PANTHER" id="PTHR43331">
    <property type="entry name" value="HOMOSERINE DEHYDROGENASE"/>
    <property type="match status" value="1"/>
</dbReference>
<dbReference type="Gene3D" id="3.40.50.720">
    <property type="entry name" value="NAD(P)-binding Rossmann-like Domain"/>
    <property type="match status" value="1"/>
</dbReference>
<organism evidence="15 16">
    <name type="scientific">Litorimonas taeanensis</name>
    <dbReference type="NCBI Taxonomy" id="568099"/>
    <lineage>
        <taxon>Bacteria</taxon>
        <taxon>Pseudomonadati</taxon>
        <taxon>Pseudomonadota</taxon>
        <taxon>Alphaproteobacteria</taxon>
        <taxon>Maricaulales</taxon>
        <taxon>Robiginitomaculaceae</taxon>
    </lineage>
</organism>
<keyword evidence="11" id="KW-0486">Methionine biosynthesis</keyword>
<feature type="domain" description="Aspartate/glutamate/uridylate kinase" evidence="12">
    <location>
        <begin position="5"/>
        <end position="209"/>
    </location>
</feature>
<keyword evidence="9" id="KW-0791">Threonine biosynthesis</keyword>
<dbReference type="InterPro" id="IPR036291">
    <property type="entry name" value="NAD(P)-bd_dom_sf"/>
</dbReference>
<evidence type="ECO:0000256" key="3">
    <source>
        <dbReference type="ARBA" id="ARBA00005062"/>
    </source>
</evidence>
<dbReference type="EC" id="1.1.1.3" evidence="6"/>
<dbReference type="SUPFAM" id="SSF51735">
    <property type="entry name" value="NAD(P)-binding Rossmann-fold domains"/>
    <property type="match status" value="1"/>
</dbReference>
<dbReference type="Pfam" id="PF03447">
    <property type="entry name" value="NAD_binding_3"/>
    <property type="match status" value="1"/>
</dbReference>
<comment type="pathway">
    <text evidence="3">Amino-acid biosynthesis; L-methionine biosynthesis via de novo pathway; L-homoserine from L-aspartate: step 3/3.</text>
</comment>
<dbReference type="GO" id="GO:0009088">
    <property type="term" value="P:threonine biosynthetic process"/>
    <property type="evidence" value="ECO:0007669"/>
    <property type="project" value="UniProtKB-UniPathway"/>
</dbReference>
<evidence type="ECO:0000256" key="9">
    <source>
        <dbReference type="ARBA" id="ARBA00022697"/>
    </source>
</evidence>
<evidence type="ECO:0000256" key="2">
    <source>
        <dbReference type="ARBA" id="ARBA00005056"/>
    </source>
</evidence>
<dbReference type="InterPro" id="IPR036393">
    <property type="entry name" value="AceGlu_kinase-like_sf"/>
</dbReference>
<dbReference type="Proteomes" id="UP000282211">
    <property type="component" value="Unassembled WGS sequence"/>
</dbReference>
<dbReference type="PROSITE" id="PS01042">
    <property type="entry name" value="HOMOSER_DHGENASE"/>
    <property type="match status" value="1"/>
</dbReference>
<dbReference type="InterPro" id="IPR019811">
    <property type="entry name" value="HDH_CS"/>
</dbReference>
<evidence type="ECO:0000259" key="14">
    <source>
        <dbReference type="Pfam" id="PF03447"/>
    </source>
</evidence>
<dbReference type="SUPFAM" id="SSF53633">
    <property type="entry name" value="Carbamate kinase-like"/>
    <property type="match status" value="1"/>
</dbReference>
<evidence type="ECO:0000256" key="11">
    <source>
        <dbReference type="ARBA" id="ARBA00023167"/>
    </source>
</evidence>
<dbReference type="GO" id="GO:0050661">
    <property type="term" value="F:NADP binding"/>
    <property type="evidence" value="ECO:0007669"/>
    <property type="project" value="InterPro"/>
</dbReference>
<name>A0A420WF34_9PROT</name>
<protein>
    <recommendedName>
        <fullName evidence="7">Homoserine dehydrogenase</fullName>
        <ecNumber evidence="6">1.1.1.3</ecNumber>
    </recommendedName>
</protein>
<gene>
    <name evidence="15" type="ORF">DES40_2395</name>
</gene>
<dbReference type="Pfam" id="PF00696">
    <property type="entry name" value="AA_kinase"/>
    <property type="match status" value="1"/>
</dbReference>
<comment type="pathway">
    <text evidence="2">Amino-acid biosynthesis; L-threonine biosynthesis; L-threonine from L-aspartate: step 3/5.</text>
</comment>
<dbReference type="FunCoup" id="A0A420WF34">
    <property type="interactions" value="518"/>
</dbReference>
<dbReference type="Gene3D" id="3.40.1160.10">
    <property type="entry name" value="Acetylglutamate kinase-like"/>
    <property type="match status" value="1"/>
</dbReference>
<dbReference type="GO" id="GO:0004412">
    <property type="term" value="F:homoserine dehydrogenase activity"/>
    <property type="evidence" value="ECO:0007669"/>
    <property type="project" value="UniProtKB-EC"/>
</dbReference>
<dbReference type="UniPathway" id="UPA00051">
    <property type="reaction ID" value="UER00465"/>
</dbReference>
<dbReference type="AlphaFoldDB" id="A0A420WF34"/>
<dbReference type="EMBL" id="RBII01000002">
    <property type="protein sequence ID" value="RKQ69593.1"/>
    <property type="molecule type" value="Genomic_DNA"/>
</dbReference>
<dbReference type="GO" id="GO:0009086">
    <property type="term" value="P:methionine biosynthetic process"/>
    <property type="evidence" value="ECO:0007669"/>
    <property type="project" value="UniProtKB-KW"/>
</dbReference>
<evidence type="ECO:0000256" key="6">
    <source>
        <dbReference type="ARBA" id="ARBA00013213"/>
    </source>
</evidence>
<evidence type="ECO:0000313" key="15">
    <source>
        <dbReference type="EMBL" id="RKQ69593.1"/>
    </source>
</evidence>
<evidence type="ECO:0000256" key="7">
    <source>
        <dbReference type="ARBA" id="ARBA00013376"/>
    </source>
</evidence>
<dbReference type="Gene3D" id="3.30.360.10">
    <property type="entry name" value="Dihydrodipicolinate Reductase, domain 2"/>
    <property type="match status" value="1"/>
</dbReference>
<dbReference type="Pfam" id="PF00742">
    <property type="entry name" value="Homoserine_dh"/>
    <property type="match status" value="1"/>
</dbReference>
<comment type="pathway">
    <text evidence="1">Amino-acid biosynthesis; L-methionine biosynthesis via de novo pathway; L-homoserine from L-aspartate: step 1/3.</text>
</comment>
<dbReference type="RefSeq" id="WP_121102441.1">
    <property type="nucleotide sequence ID" value="NZ_RBII01000002.1"/>
</dbReference>
<comment type="caution">
    <text evidence="15">The sequence shown here is derived from an EMBL/GenBank/DDBJ whole genome shotgun (WGS) entry which is preliminary data.</text>
</comment>
<dbReference type="PANTHER" id="PTHR43331:SF1">
    <property type="entry name" value="HOMOSERINE DEHYDROGENASE"/>
    <property type="match status" value="1"/>
</dbReference>
<sequence length="555" mass="59636">MPVPVIVLNFGHSVLRSLDDYTNAASEIYRHYRQGQNVVAVTSAQGDQSDILMAEARRVGPEGRAKNLPELIQLGERRSAALLALALERIGAPAFVRQARDLGLKAKGTYTDAELVGLDTDQLLQDLKDHDIVVMPGYVGIGEKDRPVLLGQGGADLTALFVAQQINAPALLLKDVDGVYARDPKQAGDSPERYTQISWDDMAKTAGPLIEPKALGFAKKHEQSFRLGKPGIPLYTEIGPKTANLSLPPKVKKLRIAMMGCGVVGGGIFRRVEAHKDRFEIAKIMVRNVEKYIDQGYSPDLLTTEFADLEASKPDIFVDVSGGIEPALSHSKAMIANGVHVVSANKQAIAAGGRSLVNSAAAKGVQLLFSASAGGGMPVLEMCKRELGRITRVQALLNGTTNFMLGEISKGRSYEDALAEAQEKGFAEADPSGDVNGADAAAKIRLVALLGFDEEISLESIPCDTIENFAPSGPPKGAIKRIATLWKDSNGFSSRLELKDLSLNNFIAQADGEEAHAIFDFDDGDQYRIRGKGAGRWPTTESVMADLYDISALNL</sequence>
<evidence type="ECO:0000256" key="10">
    <source>
        <dbReference type="ARBA" id="ARBA00023002"/>
    </source>
</evidence>
<proteinExistence type="inferred from homology"/>
<evidence type="ECO:0000256" key="4">
    <source>
        <dbReference type="ARBA" id="ARBA00005139"/>
    </source>
</evidence>
<dbReference type="InterPro" id="IPR005106">
    <property type="entry name" value="Asp/hSer_DH_NAD-bd"/>
</dbReference>
<evidence type="ECO:0000256" key="1">
    <source>
        <dbReference type="ARBA" id="ARBA00004986"/>
    </source>
</evidence>
<feature type="domain" description="Homoserine dehydrogenase catalytic" evidence="13">
    <location>
        <begin position="387"/>
        <end position="547"/>
    </location>
</feature>
<evidence type="ECO:0000256" key="5">
    <source>
        <dbReference type="ARBA" id="ARBA00006753"/>
    </source>
</evidence>
<comment type="pathway">
    <text evidence="4">Amino-acid biosynthesis; L-threonine biosynthesis; L-threonine from L-aspartate: step 1/5.</text>
</comment>
<dbReference type="SUPFAM" id="SSF55347">
    <property type="entry name" value="Glyceraldehyde-3-phosphate dehydrogenase-like, C-terminal domain"/>
    <property type="match status" value="1"/>
</dbReference>
<evidence type="ECO:0000256" key="8">
    <source>
        <dbReference type="ARBA" id="ARBA00022605"/>
    </source>
</evidence>
<keyword evidence="16" id="KW-1185">Reference proteome</keyword>
<evidence type="ECO:0000313" key="16">
    <source>
        <dbReference type="Proteomes" id="UP000282211"/>
    </source>
</evidence>